<protein>
    <recommendedName>
        <fullName evidence="3">Prophage tail endopeptidase domain-containing protein</fullName>
    </recommendedName>
</protein>
<dbReference type="Proteomes" id="UP000283325">
    <property type="component" value="Unassembled WGS sequence"/>
</dbReference>
<dbReference type="RefSeq" id="WP_118427653.1">
    <property type="nucleotide sequence ID" value="NZ_QRPD01000019.1"/>
</dbReference>
<comment type="caution">
    <text evidence="1">The sequence shown here is derived from an EMBL/GenBank/DDBJ whole genome shotgun (WGS) entry which is preliminary data.</text>
</comment>
<accession>A0A415MTB4</accession>
<sequence>MDPVKIIVTKPTGEEQGNLTDSAKVDVDIGDKCDFEIEIDSSEWNEERYGYGCRFFVPDTEYGGIIKGIKSASKTEKLTLSGYTWRGMLIYKIVEPPAGQDHLILSGDINEIITQLVGESFGSLFVVTSSKTGIEVSNWKVDRYVTLYDAIQKILDQYDYRLDIKYIQPSGLDYGYVKLEAVPIKDYSEELEYSQESKADITVEDYRAGVNHLVCVGEGENQDRTVLHLYVQEDGNIGKNQYYYGADEIAAVYDYSSADREKLEEGGIKRLQELQNHKKCDINIEDIDLELGDIVAGYDEITDTEVKKPIIQKIFKVEKGEATVDYKMKGDD</sequence>
<proteinExistence type="predicted"/>
<name>A0A415MTB4_9FIRM</name>
<gene>
    <name evidence="1" type="ORF">DWZ98_15650</name>
</gene>
<dbReference type="EMBL" id="QRPD01000019">
    <property type="protein sequence ID" value="RHL84344.1"/>
    <property type="molecule type" value="Genomic_DNA"/>
</dbReference>
<evidence type="ECO:0000313" key="1">
    <source>
        <dbReference type="EMBL" id="RHL84344.1"/>
    </source>
</evidence>
<organism evidence="1 2">
    <name type="scientific">Dorea formicigenerans</name>
    <dbReference type="NCBI Taxonomy" id="39486"/>
    <lineage>
        <taxon>Bacteria</taxon>
        <taxon>Bacillati</taxon>
        <taxon>Bacillota</taxon>
        <taxon>Clostridia</taxon>
        <taxon>Lachnospirales</taxon>
        <taxon>Lachnospiraceae</taxon>
        <taxon>Dorea</taxon>
    </lineage>
</organism>
<evidence type="ECO:0000313" key="2">
    <source>
        <dbReference type="Proteomes" id="UP000283325"/>
    </source>
</evidence>
<reference evidence="1 2" key="1">
    <citation type="submission" date="2018-08" db="EMBL/GenBank/DDBJ databases">
        <title>A genome reference for cultivated species of the human gut microbiota.</title>
        <authorList>
            <person name="Zou Y."/>
            <person name="Xue W."/>
            <person name="Luo G."/>
        </authorList>
    </citation>
    <scope>NUCLEOTIDE SEQUENCE [LARGE SCALE GENOMIC DNA]</scope>
    <source>
        <strain evidence="1 2">AF36-1BH</strain>
    </source>
</reference>
<dbReference type="AlphaFoldDB" id="A0A415MTB4"/>
<evidence type="ECO:0008006" key="3">
    <source>
        <dbReference type="Google" id="ProtNLM"/>
    </source>
</evidence>